<dbReference type="RefSeq" id="WP_181504211.1">
    <property type="nucleotide sequence ID" value="NZ_JACDUK010000002.1"/>
</dbReference>
<dbReference type="GO" id="GO:0005524">
    <property type="term" value="F:ATP binding"/>
    <property type="evidence" value="ECO:0007669"/>
    <property type="project" value="UniProtKB-KW"/>
</dbReference>
<dbReference type="InterPro" id="IPR050385">
    <property type="entry name" value="Archaeal_FAD_synthase"/>
</dbReference>
<evidence type="ECO:0000313" key="9">
    <source>
        <dbReference type="EMBL" id="MBA2853102.1"/>
    </source>
</evidence>
<evidence type="ECO:0000256" key="2">
    <source>
        <dbReference type="ARBA" id="ARBA00022679"/>
    </source>
</evidence>
<dbReference type="Gene3D" id="3.40.50.620">
    <property type="entry name" value="HUPs"/>
    <property type="match status" value="1"/>
</dbReference>
<comment type="caution">
    <text evidence="9">The sequence shown here is derived from an EMBL/GenBank/DDBJ whole genome shotgun (WGS) entry which is preliminary data.</text>
</comment>
<dbReference type="GO" id="GO:0016773">
    <property type="term" value="F:phosphotransferase activity, alcohol group as acceptor"/>
    <property type="evidence" value="ECO:0007669"/>
    <property type="project" value="InterPro"/>
</dbReference>
<accession>A0A7J9NZH9</accession>
<protein>
    <recommendedName>
        <fullName evidence="1">D-glycero-beta-D-manno-heptose 1-phosphate adenylyltransferase</fullName>
        <ecNumber evidence="1">2.7.7.70</ecNumber>
    </recommendedName>
</protein>
<evidence type="ECO:0000256" key="4">
    <source>
        <dbReference type="ARBA" id="ARBA00022741"/>
    </source>
</evidence>
<evidence type="ECO:0000313" key="10">
    <source>
        <dbReference type="Proteomes" id="UP000522365"/>
    </source>
</evidence>
<dbReference type="Pfam" id="PF01467">
    <property type="entry name" value="CTP_transf_like"/>
    <property type="match status" value="1"/>
</dbReference>
<evidence type="ECO:0000259" key="8">
    <source>
        <dbReference type="Pfam" id="PF01467"/>
    </source>
</evidence>
<dbReference type="PANTHER" id="PTHR43793:SF2">
    <property type="entry name" value="BIFUNCTIONAL PROTEIN HLDE"/>
    <property type="match status" value="1"/>
</dbReference>
<dbReference type="GO" id="GO:0016779">
    <property type="term" value="F:nucleotidyltransferase activity"/>
    <property type="evidence" value="ECO:0007669"/>
    <property type="project" value="UniProtKB-KW"/>
</dbReference>
<dbReference type="InterPro" id="IPR014729">
    <property type="entry name" value="Rossmann-like_a/b/a_fold"/>
</dbReference>
<name>A0A7J9NZH9_METMI</name>
<dbReference type="PANTHER" id="PTHR43793">
    <property type="entry name" value="FAD SYNTHASE"/>
    <property type="match status" value="1"/>
</dbReference>
<dbReference type="EMBL" id="JACDUK010000002">
    <property type="protein sequence ID" value="MBA2853102.1"/>
    <property type="molecule type" value="Genomic_DNA"/>
</dbReference>
<reference evidence="9 10" key="1">
    <citation type="submission" date="2020-07" db="EMBL/GenBank/DDBJ databases">
        <title>Genomic Encyclopedia of Type Strains, Phase IV (KMG-V): Genome sequencing to study the core and pangenomes of soil and plant-associated prokaryotes.</title>
        <authorList>
            <person name="Whitman W."/>
        </authorList>
    </citation>
    <scope>NUCLEOTIDE SEQUENCE [LARGE SCALE GENOMIC DNA]</scope>
    <source>
        <strain evidence="9 10">S1</strain>
    </source>
</reference>
<keyword evidence="5" id="KW-0067">ATP-binding</keyword>
<evidence type="ECO:0000256" key="1">
    <source>
        <dbReference type="ARBA" id="ARBA00012519"/>
    </source>
</evidence>
<evidence type="ECO:0000256" key="5">
    <source>
        <dbReference type="ARBA" id="ARBA00022840"/>
    </source>
</evidence>
<dbReference type="EC" id="2.7.7.70" evidence="1"/>
<organism evidence="9 10">
    <name type="scientific">Methanococcus maripaludis</name>
    <name type="common">Methanococcus deltae</name>
    <dbReference type="NCBI Taxonomy" id="39152"/>
    <lineage>
        <taxon>Archaea</taxon>
        <taxon>Methanobacteriati</taxon>
        <taxon>Methanobacteriota</taxon>
        <taxon>Methanomada group</taxon>
        <taxon>Methanococci</taxon>
        <taxon>Methanococcales</taxon>
        <taxon>Methanococcaceae</taxon>
        <taxon>Methanococcus</taxon>
    </lineage>
</organism>
<feature type="domain" description="Cytidyltransferase-like" evidence="8">
    <location>
        <begin position="25"/>
        <end position="120"/>
    </location>
</feature>
<dbReference type="SUPFAM" id="SSF52374">
    <property type="entry name" value="Nucleotidylyl transferase"/>
    <property type="match status" value="1"/>
</dbReference>
<dbReference type="InterPro" id="IPR011914">
    <property type="entry name" value="RfaE_dom_II"/>
</dbReference>
<dbReference type="GO" id="GO:0005975">
    <property type="term" value="P:carbohydrate metabolic process"/>
    <property type="evidence" value="ECO:0007669"/>
    <property type="project" value="InterPro"/>
</dbReference>
<keyword evidence="4" id="KW-0547">Nucleotide-binding</keyword>
<dbReference type="Proteomes" id="UP000522365">
    <property type="component" value="Unassembled WGS sequence"/>
</dbReference>
<comment type="catalytic activity">
    <reaction evidence="7">
        <text>D-glycero-beta-D-manno-heptose 1-phosphate + ATP + H(+) = ADP-D-glycero-beta-D-manno-heptose + diphosphate</text>
        <dbReference type="Rhea" id="RHEA:27465"/>
        <dbReference type="ChEBI" id="CHEBI:15378"/>
        <dbReference type="ChEBI" id="CHEBI:30616"/>
        <dbReference type="ChEBI" id="CHEBI:33019"/>
        <dbReference type="ChEBI" id="CHEBI:59967"/>
        <dbReference type="ChEBI" id="CHEBI:61593"/>
        <dbReference type="EC" id="2.7.7.70"/>
    </reaction>
</comment>
<evidence type="ECO:0000256" key="7">
    <source>
        <dbReference type="ARBA" id="ARBA00047428"/>
    </source>
</evidence>
<gene>
    <name evidence="9" type="ORF">HNP89_001059</name>
</gene>
<proteinExistence type="predicted"/>
<evidence type="ECO:0000256" key="6">
    <source>
        <dbReference type="ARBA" id="ARBA00023277"/>
    </source>
</evidence>
<keyword evidence="3" id="KW-0548">Nucleotidyltransferase</keyword>
<dbReference type="NCBIfam" id="TIGR02199">
    <property type="entry name" value="rfaE_dom_II"/>
    <property type="match status" value="1"/>
</dbReference>
<keyword evidence="6" id="KW-0119">Carbohydrate metabolism</keyword>
<dbReference type="AlphaFoldDB" id="A0A7J9NZH9"/>
<dbReference type="InterPro" id="IPR004821">
    <property type="entry name" value="Cyt_trans-like"/>
</dbReference>
<dbReference type="NCBIfam" id="TIGR00125">
    <property type="entry name" value="cyt_tran_rel"/>
    <property type="match status" value="1"/>
</dbReference>
<keyword evidence="2 9" id="KW-0808">Transferase</keyword>
<sequence length="157" mass="17575">MIITNKELLINLIEELRKNNLKIVFTNGCFDILHKGHVKYLSEAKKFGDVLIVGINSDSSIKKIKGNKRPIIPLESRIEVLDAVNSVDFVIPFEEETPLELISVIKPDIHVKGGDYTIESLPESKLILEYGGEIKIITLVNGFSTTNVVNSILEMNK</sequence>
<evidence type="ECO:0000256" key="3">
    <source>
        <dbReference type="ARBA" id="ARBA00022695"/>
    </source>
</evidence>